<dbReference type="GO" id="GO:0004674">
    <property type="term" value="F:protein serine/threonine kinase activity"/>
    <property type="evidence" value="ECO:0007669"/>
    <property type="project" value="UniProtKB-KW"/>
</dbReference>
<comment type="catalytic activity">
    <reaction evidence="8">
        <text>L-seryl-[protein] + ATP = O-phospho-L-seryl-[protein] + ADP + H(+)</text>
        <dbReference type="Rhea" id="RHEA:17989"/>
        <dbReference type="Rhea" id="RHEA-COMP:9863"/>
        <dbReference type="Rhea" id="RHEA-COMP:11604"/>
        <dbReference type="ChEBI" id="CHEBI:15378"/>
        <dbReference type="ChEBI" id="CHEBI:29999"/>
        <dbReference type="ChEBI" id="CHEBI:30616"/>
        <dbReference type="ChEBI" id="CHEBI:83421"/>
        <dbReference type="ChEBI" id="CHEBI:456216"/>
        <dbReference type="EC" id="2.7.11.1"/>
    </reaction>
</comment>
<dbReference type="EMBL" id="CM029051">
    <property type="protein sequence ID" value="KAG2563101.1"/>
    <property type="molecule type" value="Genomic_DNA"/>
</dbReference>
<evidence type="ECO:0000256" key="7">
    <source>
        <dbReference type="ARBA" id="ARBA00047899"/>
    </source>
</evidence>
<evidence type="ECO:0000313" key="11">
    <source>
        <dbReference type="EMBL" id="KAG2563102.1"/>
    </source>
</evidence>
<evidence type="ECO:0000313" key="12">
    <source>
        <dbReference type="Proteomes" id="UP000823388"/>
    </source>
</evidence>
<keyword evidence="5" id="KW-0418">Kinase</keyword>
<evidence type="ECO:0000256" key="5">
    <source>
        <dbReference type="ARBA" id="ARBA00022777"/>
    </source>
</evidence>
<dbReference type="Gene3D" id="1.10.510.10">
    <property type="entry name" value="Transferase(Phosphotransferase) domain 1"/>
    <property type="match status" value="1"/>
</dbReference>
<dbReference type="InterPro" id="IPR011009">
    <property type="entry name" value="Kinase-like_dom_sf"/>
</dbReference>
<dbReference type="SUPFAM" id="SSF56112">
    <property type="entry name" value="Protein kinase-like (PK-like)"/>
    <property type="match status" value="1"/>
</dbReference>
<dbReference type="Gene3D" id="3.40.50.410">
    <property type="entry name" value="von Willebrand factor, type A domain"/>
    <property type="match status" value="2"/>
</dbReference>
<feature type="domain" description="Protein kinase" evidence="10">
    <location>
        <begin position="31"/>
        <end position="301"/>
    </location>
</feature>
<evidence type="ECO:0000256" key="6">
    <source>
        <dbReference type="ARBA" id="ARBA00022840"/>
    </source>
</evidence>
<dbReference type="Proteomes" id="UP000823388">
    <property type="component" value="Chromosome 8K"/>
</dbReference>
<dbReference type="InterPro" id="IPR000719">
    <property type="entry name" value="Prot_kinase_dom"/>
</dbReference>
<evidence type="ECO:0000256" key="2">
    <source>
        <dbReference type="ARBA" id="ARBA00022527"/>
    </source>
</evidence>
<proteinExistence type="predicted"/>
<dbReference type="InterPro" id="IPR017441">
    <property type="entry name" value="Protein_kinase_ATP_BS"/>
</dbReference>
<evidence type="ECO:0000256" key="8">
    <source>
        <dbReference type="ARBA" id="ARBA00048679"/>
    </source>
</evidence>
<dbReference type="Pfam" id="PF00069">
    <property type="entry name" value="Pkinase"/>
    <property type="match status" value="1"/>
</dbReference>
<dbReference type="InterPro" id="IPR036465">
    <property type="entry name" value="vWFA_dom_sf"/>
</dbReference>
<dbReference type="EMBL" id="CM029051">
    <property type="protein sequence ID" value="KAG2563102.1"/>
    <property type="molecule type" value="Genomic_DNA"/>
</dbReference>
<keyword evidence="3" id="KW-0808">Transferase</keyword>
<comment type="catalytic activity">
    <reaction evidence="7">
        <text>L-threonyl-[protein] + ATP = O-phospho-L-threonyl-[protein] + ADP + H(+)</text>
        <dbReference type="Rhea" id="RHEA:46608"/>
        <dbReference type="Rhea" id="RHEA-COMP:11060"/>
        <dbReference type="Rhea" id="RHEA-COMP:11605"/>
        <dbReference type="ChEBI" id="CHEBI:15378"/>
        <dbReference type="ChEBI" id="CHEBI:30013"/>
        <dbReference type="ChEBI" id="CHEBI:30616"/>
        <dbReference type="ChEBI" id="CHEBI:61977"/>
        <dbReference type="ChEBI" id="CHEBI:456216"/>
        <dbReference type="EC" id="2.7.11.1"/>
    </reaction>
</comment>
<dbReference type="Gene3D" id="3.30.200.20">
    <property type="entry name" value="Phosphorylase Kinase, domain 1"/>
    <property type="match status" value="1"/>
</dbReference>
<dbReference type="AlphaFoldDB" id="A0A8T0PS13"/>
<evidence type="ECO:0000259" key="10">
    <source>
        <dbReference type="PROSITE" id="PS50011"/>
    </source>
</evidence>
<keyword evidence="12" id="KW-1185">Reference proteome</keyword>
<protein>
    <recommendedName>
        <fullName evidence="1">non-specific serine/threonine protein kinase</fullName>
        <ecNumber evidence="1">2.7.11.1</ecNumber>
    </recommendedName>
</protein>
<sequence length="716" mass="79471">MEHNILELILDGKEEPTCVPLHILVDITAKFSNRRVIGHGGFGVVYKGYLRNGIVAVKKSSSMPATQEEEFDREVKNMLRVKHENIIRFLGYCSNTHMIFIEHEGKLTGARVLDTMLCFEFASNGNLRKHINGDDSGLEWPTRYKIIKGVCEGLYYLHSSQIVHRDLKPENILLDEHYKPKIADFGLSKTLEDGASKVITKSNTASEWYIAPEFRSGGVESYEYDIYSLGVIITEIITGSREKPNVENVSRYWMQRVRMALLYQVETCTKIAVRCVNPQRKGRPKIKDIVEDLNKMETQMLSQGLDAIALNSSSGKLSSLHVPERGPLDVVIVYAFDCSDSTSAWYTVDDGVFWMVQEKLTHFVDSCLGYIYVMLTSNTYTCDMKPVDSGETKATGYTSFARNRTTCKKDMASGLAEAHKMIGYRGSYQNGIILFFSDGLINKGDFFDGTENFTSKVPVHTFTLGGDANNQCLLEIAANSPGGKFHTAPVPDRPNLSPTFSRLLDSILGGTTMVDDAKPPKPSSSARGPLDVVIVYAFDCTNSTPAWYTVDGGVFWLVQEKLTQYADSCLGYIYVMSTPNTYTCDMKPVDSAETKATGYKSFARRRMTCTKYMASGLVEAHKMIGNRGSYQNGIILFFSDGLINTGDFFDGTESFISKVPVHTFTLGGDAYNHGLQAIAANSPGGTFNPVPIPEIPQLSAPFKKLLDGLLRGAMRD</sequence>
<organism evidence="11 12">
    <name type="scientific">Panicum virgatum</name>
    <name type="common">Blackwell switchgrass</name>
    <dbReference type="NCBI Taxonomy" id="38727"/>
    <lineage>
        <taxon>Eukaryota</taxon>
        <taxon>Viridiplantae</taxon>
        <taxon>Streptophyta</taxon>
        <taxon>Embryophyta</taxon>
        <taxon>Tracheophyta</taxon>
        <taxon>Spermatophyta</taxon>
        <taxon>Magnoliopsida</taxon>
        <taxon>Liliopsida</taxon>
        <taxon>Poales</taxon>
        <taxon>Poaceae</taxon>
        <taxon>PACMAD clade</taxon>
        <taxon>Panicoideae</taxon>
        <taxon>Panicodae</taxon>
        <taxon>Paniceae</taxon>
        <taxon>Panicinae</taxon>
        <taxon>Panicum</taxon>
        <taxon>Panicum sect. Hiantes</taxon>
    </lineage>
</organism>
<dbReference type="FunFam" id="1.10.510.10:FF:001023">
    <property type="entry name" value="Os07g0541700 protein"/>
    <property type="match status" value="1"/>
</dbReference>
<evidence type="ECO:0000256" key="4">
    <source>
        <dbReference type="ARBA" id="ARBA00022741"/>
    </source>
</evidence>
<dbReference type="SMART" id="SM00220">
    <property type="entry name" value="S_TKc"/>
    <property type="match status" value="1"/>
</dbReference>
<dbReference type="GO" id="GO:0005524">
    <property type="term" value="F:ATP binding"/>
    <property type="evidence" value="ECO:0007669"/>
    <property type="project" value="UniProtKB-UniRule"/>
</dbReference>
<dbReference type="PROSITE" id="PS00108">
    <property type="entry name" value="PROTEIN_KINASE_ST"/>
    <property type="match status" value="1"/>
</dbReference>
<dbReference type="PROSITE" id="PS00107">
    <property type="entry name" value="PROTEIN_KINASE_ATP"/>
    <property type="match status" value="1"/>
</dbReference>
<name>A0A8T0PS13_PANVG</name>
<evidence type="ECO:0000256" key="9">
    <source>
        <dbReference type="PROSITE-ProRule" id="PRU10141"/>
    </source>
</evidence>
<evidence type="ECO:0000256" key="3">
    <source>
        <dbReference type="ARBA" id="ARBA00022679"/>
    </source>
</evidence>
<keyword evidence="4 9" id="KW-0547">Nucleotide-binding</keyword>
<feature type="binding site" evidence="9">
    <location>
        <position position="59"/>
    </location>
    <ligand>
        <name>ATP</name>
        <dbReference type="ChEBI" id="CHEBI:30616"/>
    </ligand>
</feature>
<dbReference type="PROSITE" id="PS50011">
    <property type="entry name" value="PROTEIN_KINASE_DOM"/>
    <property type="match status" value="1"/>
</dbReference>
<keyword evidence="2" id="KW-0723">Serine/threonine-protein kinase</keyword>
<dbReference type="PANTHER" id="PTHR45707">
    <property type="entry name" value="C2 CALCIUM/LIPID-BINDING PLANT PHOSPHORIBOSYLTRANSFERASE FAMILY PROTEIN"/>
    <property type="match status" value="1"/>
</dbReference>
<keyword evidence="6 9" id="KW-0067">ATP-binding</keyword>
<reference evidence="11 12" key="1">
    <citation type="submission" date="2020-05" db="EMBL/GenBank/DDBJ databases">
        <title>WGS assembly of Panicum virgatum.</title>
        <authorList>
            <person name="Lovell J.T."/>
            <person name="Jenkins J."/>
            <person name="Shu S."/>
            <person name="Juenger T.E."/>
            <person name="Schmutz J."/>
        </authorList>
    </citation>
    <scope>NUCLEOTIDE SEQUENCE</scope>
    <source>
        <strain evidence="11">AP13</strain>
        <strain evidence="12">cv. AP13</strain>
    </source>
</reference>
<dbReference type="OrthoDB" id="581297at2759"/>
<accession>A0A8T0PS13</accession>
<comment type="caution">
    <text evidence="11">The sequence shown here is derived from an EMBL/GenBank/DDBJ whole genome shotgun (WGS) entry which is preliminary data.</text>
</comment>
<gene>
    <name evidence="11" type="ORF">PVAP13_8KG393502</name>
</gene>
<dbReference type="InterPro" id="IPR008271">
    <property type="entry name" value="Ser/Thr_kinase_AS"/>
</dbReference>
<evidence type="ECO:0000256" key="1">
    <source>
        <dbReference type="ARBA" id="ARBA00012513"/>
    </source>
</evidence>
<dbReference type="SUPFAM" id="SSF53300">
    <property type="entry name" value="vWA-like"/>
    <property type="match status" value="2"/>
</dbReference>
<dbReference type="EC" id="2.7.11.1" evidence="1"/>